<accession>A0A2P2JE06</accession>
<feature type="signal peptide" evidence="1">
    <location>
        <begin position="1"/>
        <end position="26"/>
    </location>
</feature>
<reference evidence="2" key="1">
    <citation type="submission" date="2018-02" db="EMBL/GenBank/DDBJ databases">
        <title>Rhizophora mucronata_Transcriptome.</title>
        <authorList>
            <person name="Meera S.P."/>
            <person name="Sreeshan A."/>
            <person name="Augustine A."/>
        </authorList>
    </citation>
    <scope>NUCLEOTIDE SEQUENCE</scope>
    <source>
        <tissue evidence="2">Leaf</tissue>
    </source>
</reference>
<evidence type="ECO:0000256" key="1">
    <source>
        <dbReference type="SAM" id="SignalP"/>
    </source>
</evidence>
<dbReference type="EMBL" id="GGEC01011217">
    <property type="protein sequence ID" value="MBW91700.1"/>
    <property type="molecule type" value="Transcribed_RNA"/>
</dbReference>
<proteinExistence type="predicted"/>
<keyword evidence="1" id="KW-0732">Signal</keyword>
<sequence>MHKVLMKQVHFTLSSLVICLLPFAECEPMESNIGDEPSSQSISSISLLLSQKVYPDLAP</sequence>
<protein>
    <submittedName>
        <fullName evidence="2">Uncharacterized protein</fullName>
    </submittedName>
</protein>
<feature type="chain" id="PRO_5015103193" evidence="1">
    <location>
        <begin position="27"/>
        <end position="59"/>
    </location>
</feature>
<evidence type="ECO:0000313" key="2">
    <source>
        <dbReference type="EMBL" id="MBW91700.1"/>
    </source>
</evidence>
<organism evidence="2">
    <name type="scientific">Rhizophora mucronata</name>
    <name type="common">Asiatic mangrove</name>
    <dbReference type="NCBI Taxonomy" id="61149"/>
    <lineage>
        <taxon>Eukaryota</taxon>
        <taxon>Viridiplantae</taxon>
        <taxon>Streptophyta</taxon>
        <taxon>Embryophyta</taxon>
        <taxon>Tracheophyta</taxon>
        <taxon>Spermatophyta</taxon>
        <taxon>Magnoliopsida</taxon>
        <taxon>eudicotyledons</taxon>
        <taxon>Gunneridae</taxon>
        <taxon>Pentapetalae</taxon>
        <taxon>rosids</taxon>
        <taxon>fabids</taxon>
        <taxon>Malpighiales</taxon>
        <taxon>Rhizophoraceae</taxon>
        <taxon>Rhizophora</taxon>
    </lineage>
</organism>
<dbReference type="AlphaFoldDB" id="A0A2P2JE06"/>
<name>A0A2P2JE06_RHIMU</name>